<dbReference type="PANTHER" id="PTHR11523">
    <property type="entry name" value="SODIUM/POTASSIUM-DEPENDENT ATPASE BETA SUBUNIT"/>
    <property type="match status" value="1"/>
</dbReference>
<dbReference type="InterPro" id="IPR038702">
    <property type="entry name" value="Na/K_ATPase_sub_beta_sf"/>
</dbReference>
<protein>
    <submittedName>
        <fullName evidence="9">Uncharacterized protein</fullName>
    </submittedName>
</protein>
<gene>
    <name evidence="9" type="ORF">CYNAS_LOCUS16521</name>
</gene>
<dbReference type="GO" id="GO:0036376">
    <property type="term" value="P:sodium ion export across plasma membrane"/>
    <property type="evidence" value="ECO:0007669"/>
    <property type="project" value="TreeGrafter"/>
</dbReference>
<evidence type="ECO:0000256" key="2">
    <source>
        <dbReference type="ARBA" id="ARBA00005876"/>
    </source>
</evidence>
<evidence type="ECO:0000313" key="10">
    <source>
        <dbReference type="Proteomes" id="UP001176961"/>
    </source>
</evidence>
<dbReference type="InterPro" id="IPR000402">
    <property type="entry name" value="Na/K_ATPase_sub_beta"/>
</dbReference>
<comment type="similarity">
    <text evidence="2">Belongs to the X(+)/potassium ATPases subunit beta family.</text>
</comment>
<keyword evidence="6 8" id="KW-0472">Membrane</keyword>
<feature type="region of interest" description="Disordered" evidence="7">
    <location>
        <begin position="1"/>
        <end position="29"/>
    </location>
</feature>
<keyword evidence="10" id="KW-1185">Reference proteome</keyword>
<comment type="caution">
    <text evidence="9">The sequence shown here is derived from an EMBL/GenBank/DDBJ whole genome shotgun (WGS) entry which is preliminary data.</text>
</comment>
<keyword evidence="5 8" id="KW-1133">Transmembrane helix</keyword>
<evidence type="ECO:0000256" key="8">
    <source>
        <dbReference type="SAM" id="Phobius"/>
    </source>
</evidence>
<comment type="subcellular location">
    <subcellularLocation>
        <location evidence="1">Membrane</location>
        <topology evidence="1">Single-pass type II membrane protein</topology>
    </subcellularLocation>
</comment>
<dbReference type="GO" id="GO:0030007">
    <property type="term" value="P:intracellular potassium ion homeostasis"/>
    <property type="evidence" value="ECO:0007669"/>
    <property type="project" value="TreeGrafter"/>
</dbReference>
<evidence type="ECO:0000256" key="6">
    <source>
        <dbReference type="ARBA" id="ARBA00023136"/>
    </source>
</evidence>
<keyword evidence="4" id="KW-0735">Signal-anchor</keyword>
<proteinExistence type="inferred from homology"/>
<sequence length="352" mass="40475">MSTQDYTSVPSDVHMTTNEGTGDRWDDTGPIIGELRERTAIAIKLRDVFIDNNLRPSQRIFCIGTSVILCSILFIIFIYLLLGFNQVMHDITVQEQQQNQGLHMIPDLGTNISNSILNLIGDNVAKGRYIEIIRDYLEAYKKEQLSRKNFTKECSPLEKPPHAWCHFPLKIFEEAGCTENNRYGYDSGEPCLLFELRLETSWTPKFQTYEHRPNVTDLLLSCNVYDFPKREESTNVKYIPEFIGSHTCGAFPLNKIPSRAISDTTGRDVADENGETLYDQPPLVMVKLRLSKSIHTTVRCYVEKRSAQYADVSNIAEMPGNRFVQFDILYRARKWKDWRNSLVAAESSHNTW</sequence>
<evidence type="ECO:0000256" key="7">
    <source>
        <dbReference type="SAM" id="MobiDB-lite"/>
    </source>
</evidence>
<keyword evidence="3 8" id="KW-0812">Transmembrane</keyword>
<dbReference type="EMBL" id="CATQJL010000305">
    <property type="protein sequence ID" value="CAJ0604538.1"/>
    <property type="molecule type" value="Genomic_DNA"/>
</dbReference>
<evidence type="ECO:0000256" key="4">
    <source>
        <dbReference type="ARBA" id="ARBA00022968"/>
    </source>
</evidence>
<dbReference type="Pfam" id="PF00287">
    <property type="entry name" value="Na_K-ATPase"/>
    <property type="match status" value="1"/>
</dbReference>
<accession>A0AA36H6Q4</accession>
<evidence type="ECO:0000256" key="5">
    <source>
        <dbReference type="ARBA" id="ARBA00022989"/>
    </source>
</evidence>
<dbReference type="GO" id="GO:0005890">
    <property type="term" value="C:sodium:potassium-exchanging ATPase complex"/>
    <property type="evidence" value="ECO:0007669"/>
    <property type="project" value="InterPro"/>
</dbReference>
<dbReference type="Gene3D" id="2.60.40.1660">
    <property type="entry name" value="Na, k-atpase alpha subunit"/>
    <property type="match status" value="1"/>
</dbReference>
<dbReference type="Proteomes" id="UP001176961">
    <property type="component" value="Unassembled WGS sequence"/>
</dbReference>
<evidence type="ECO:0000313" key="9">
    <source>
        <dbReference type="EMBL" id="CAJ0604538.1"/>
    </source>
</evidence>
<organism evidence="9 10">
    <name type="scientific">Cylicocyclus nassatus</name>
    <name type="common">Nematode worm</name>
    <dbReference type="NCBI Taxonomy" id="53992"/>
    <lineage>
        <taxon>Eukaryota</taxon>
        <taxon>Metazoa</taxon>
        <taxon>Ecdysozoa</taxon>
        <taxon>Nematoda</taxon>
        <taxon>Chromadorea</taxon>
        <taxon>Rhabditida</taxon>
        <taxon>Rhabditina</taxon>
        <taxon>Rhabditomorpha</taxon>
        <taxon>Strongyloidea</taxon>
        <taxon>Strongylidae</taxon>
        <taxon>Cylicocyclus</taxon>
    </lineage>
</organism>
<dbReference type="GO" id="GO:0006883">
    <property type="term" value="P:intracellular sodium ion homeostasis"/>
    <property type="evidence" value="ECO:0007669"/>
    <property type="project" value="TreeGrafter"/>
</dbReference>
<dbReference type="PANTHER" id="PTHR11523:SF28">
    <property type="entry name" value="NA_K-ATPASE BETA SUBUNIT ISOFORM 4-RELATED"/>
    <property type="match status" value="1"/>
</dbReference>
<dbReference type="GO" id="GO:1990573">
    <property type="term" value="P:potassium ion import across plasma membrane"/>
    <property type="evidence" value="ECO:0007669"/>
    <property type="project" value="TreeGrafter"/>
</dbReference>
<dbReference type="AlphaFoldDB" id="A0AA36H6Q4"/>
<evidence type="ECO:0000256" key="3">
    <source>
        <dbReference type="ARBA" id="ARBA00022692"/>
    </source>
</evidence>
<evidence type="ECO:0000256" key="1">
    <source>
        <dbReference type="ARBA" id="ARBA00004606"/>
    </source>
</evidence>
<feature type="compositionally biased region" description="Polar residues" evidence="7">
    <location>
        <begin position="1"/>
        <end position="20"/>
    </location>
</feature>
<dbReference type="GO" id="GO:0001671">
    <property type="term" value="F:ATPase activator activity"/>
    <property type="evidence" value="ECO:0007669"/>
    <property type="project" value="TreeGrafter"/>
</dbReference>
<feature type="transmembrane region" description="Helical" evidence="8">
    <location>
        <begin position="60"/>
        <end position="82"/>
    </location>
</feature>
<reference evidence="9" key="1">
    <citation type="submission" date="2023-07" db="EMBL/GenBank/DDBJ databases">
        <authorList>
            <consortium name="CYATHOMIX"/>
        </authorList>
    </citation>
    <scope>NUCLEOTIDE SEQUENCE</scope>
    <source>
        <strain evidence="9">N/A</strain>
    </source>
</reference>
<name>A0AA36H6Q4_CYLNA</name>